<reference evidence="2 3" key="1">
    <citation type="submission" date="2024-11" db="EMBL/GenBank/DDBJ databases">
        <title>Using genomics to understand microbial adaptation to soil warming.</title>
        <authorList>
            <person name="Deangelis K.M. PhD."/>
        </authorList>
    </citation>
    <scope>NUCLEOTIDE SEQUENCE [LARGE SCALE GENOMIC DNA]</scope>
    <source>
        <strain evidence="2 3">GAS97</strain>
    </source>
</reference>
<gene>
    <name evidence="2" type="ORF">ABH943_003911</name>
</gene>
<comment type="caution">
    <text evidence="2">The sequence shown here is derived from an EMBL/GenBank/DDBJ whole genome shotgun (WGS) entry which is preliminary data.</text>
</comment>
<evidence type="ECO:0000313" key="3">
    <source>
        <dbReference type="Proteomes" id="UP001620514"/>
    </source>
</evidence>
<dbReference type="Pfam" id="PF01177">
    <property type="entry name" value="Asp_Glu_race"/>
    <property type="match status" value="1"/>
</dbReference>
<dbReference type="InterPro" id="IPR053714">
    <property type="entry name" value="Iso_Racemase_Enz_sf"/>
</dbReference>
<name>A0ABW8MJN9_9BURK</name>
<accession>A0ABW8MJN9</accession>
<dbReference type="InterPro" id="IPR015942">
    <property type="entry name" value="Asp/Glu/hydantoin_racemase"/>
</dbReference>
<organism evidence="2 3">
    <name type="scientific">Caballeronia udeis</name>
    <dbReference type="NCBI Taxonomy" id="1232866"/>
    <lineage>
        <taxon>Bacteria</taxon>
        <taxon>Pseudomonadati</taxon>
        <taxon>Pseudomonadota</taxon>
        <taxon>Betaproteobacteria</taxon>
        <taxon>Burkholderiales</taxon>
        <taxon>Burkholderiaceae</taxon>
        <taxon>Caballeronia</taxon>
    </lineage>
</organism>
<comment type="similarity">
    <text evidence="1">Belongs to the HyuE racemase family.</text>
</comment>
<dbReference type="Gene3D" id="3.40.50.12500">
    <property type="match status" value="1"/>
</dbReference>
<sequence>MTKPSRISLIHATPLAIAPVAESFKRLWPHATVFNILEDSLTADLRAANGYIAALTARFSALTRYAVDSGADGVLFTCSAFGPAIEAARAEVSVPVLKPNEAMISQALTVGSKIALIATFAPSIAPITAEFEESARQASKAIELHSFCVPEAWTALQRGDAETHDRLIAEASAKAADCDVICFAQFSMTSAAPAAQTSSGRPVLTTPDSAVTKLKALLAPHP</sequence>
<evidence type="ECO:0000313" key="2">
    <source>
        <dbReference type="EMBL" id="MFK4443889.1"/>
    </source>
</evidence>
<proteinExistence type="inferred from homology"/>
<dbReference type="Proteomes" id="UP001620514">
    <property type="component" value="Unassembled WGS sequence"/>
</dbReference>
<protein>
    <submittedName>
        <fullName evidence="2">Asp/Glu/hydantoin racemase</fullName>
    </submittedName>
</protein>
<evidence type="ECO:0000256" key="1">
    <source>
        <dbReference type="ARBA" id="ARBA00038414"/>
    </source>
</evidence>
<dbReference type="EMBL" id="JBIYDN010000011">
    <property type="protein sequence ID" value="MFK4443889.1"/>
    <property type="molecule type" value="Genomic_DNA"/>
</dbReference>
<keyword evidence="3" id="KW-1185">Reference proteome</keyword>